<dbReference type="EMBL" id="JAUEPU010000005">
    <property type="protein sequence ID" value="KAK0502143.1"/>
    <property type="molecule type" value="Genomic_DNA"/>
</dbReference>
<evidence type="ECO:0000256" key="1">
    <source>
        <dbReference type="SAM" id="MobiDB-lite"/>
    </source>
</evidence>
<organism evidence="3 4">
    <name type="scientific">Armillaria luteobubalina</name>
    <dbReference type="NCBI Taxonomy" id="153913"/>
    <lineage>
        <taxon>Eukaryota</taxon>
        <taxon>Fungi</taxon>
        <taxon>Dikarya</taxon>
        <taxon>Basidiomycota</taxon>
        <taxon>Agaricomycotina</taxon>
        <taxon>Agaricomycetes</taxon>
        <taxon>Agaricomycetidae</taxon>
        <taxon>Agaricales</taxon>
        <taxon>Marasmiineae</taxon>
        <taxon>Physalacriaceae</taxon>
        <taxon>Armillaria</taxon>
    </lineage>
</organism>
<dbReference type="InterPro" id="IPR018631">
    <property type="entry name" value="AAA-ATPase-like_dom"/>
</dbReference>
<proteinExistence type="predicted"/>
<protein>
    <recommendedName>
        <fullName evidence="2">AAA-ATPase-like domain-containing protein</fullName>
    </recommendedName>
</protein>
<name>A0AA39QFU0_9AGAR</name>
<dbReference type="Pfam" id="PF09820">
    <property type="entry name" value="AAA-ATPase_like"/>
    <property type="match status" value="1"/>
</dbReference>
<gene>
    <name evidence="3" type="ORF">EDD18DRAFT_1426767</name>
</gene>
<evidence type="ECO:0000313" key="4">
    <source>
        <dbReference type="Proteomes" id="UP001175228"/>
    </source>
</evidence>
<feature type="compositionally biased region" description="Low complexity" evidence="1">
    <location>
        <begin position="99"/>
        <end position="122"/>
    </location>
</feature>
<comment type="caution">
    <text evidence="3">The sequence shown here is derived from an EMBL/GenBank/DDBJ whole genome shotgun (WGS) entry which is preliminary data.</text>
</comment>
<accession>A0AA39QFU0</accession>
<feature type="domain" description="AAA-ATPase-like" evidence="2">
    <location>
        <begin position="160"/>
        <end position="329"/>
    </location>
</feature>
<evidence type="ECO:0000259" key="2">
    <source>
        <dbReference type="Pfam" id="PF09820"/>
    </source>
</evidence>
<dbReference type="AlphaFoldDB" id="A0AA39QFU0"/>
<keyword evidence="4" id="KW-1185">Reference proteome</keyword>
<evidence type="ECO:0000313" key="3">
    <source>
        <dbReference type="EMBL" id="KAK0502143.1"/>
    </source>
</evidence>
<dbReference type="Proteomes" id="UP001175228">
    <property type="component" value="Unassembled WGS sequence"/>
</dbReference>
<sequence>MSAEVDCLVPTMRFVCSKLPAAVIHSQIYFVLPGKLTTLSVFASPVLAMTRGSFLAISLRVNLQAKVSDFFREETVLLVSFVDEAIWQDFEIVDSATLPGSSSPPLSTTASSPPDLDSPTSSKFGNRDTHCLNDLGNGILQSGSGQPKIACKSLTAYGLVCSSGVMWADKTSLISSLAERSEWAYSLPLIRRPAGFGKTSFLSMLEFFHDVKHRNSSIYDTVLKSTRIGQYFTTTERVADLHQDLVLTFDLSVPTVDNFATSFPQYINSVLRKFLWKYQEELRLTPEKIPTYLRENMVPSLPSVSNLVYSRFWRLFICIDNYNAPYLVSDNSTEVNQWLERLLLCPLSRMLYDIRSGLVMGTADTPDPHLDPYNHVGLNMWADVATDLTNAEITETTFDFTPDEIRQLEHEFKVHSIDAELTSYHFGQATVYSMTQALDAIRRQGVDTNDSAKHLGESSIVEGEPNYNFQGSV</sequence>
<reference evidence="3" key="1">
    <citation type="submission" date="2023-06" db="EMBL/GenBank/DDBJ databases">
        <authorList>
            <consortium name="Lawrence Berkeley National Laboratory"/>
            <person name="Ahrendt S."/>
            <person name="Sahu N."/>
            <person name="Indic B."/>
            <person name="Wong-Bajracharya J."/>
            <person name="Merenyi Z."/>
            <person name="Ke H.-M."/>
            <person name="Monk M."/>
            <person name="Kocsube S."/>
            <person name="Drula E."/>
            <person name="Lipzen A."/>
            <person name="Balint B."/>
            <person name="Henrissat B."/>
            <person name="Andreopoulos B."/>
            <person name="Martin F.M."/>
            <person name="Harder C.B."/>
            <person name="Rigling D."/>
            <person name="Ford K.L."/>
            <person name="Foster G.D."/>
            <person name="Pangilinan J."/>
            <person name="Papanicolaou A."/>
            <person name="Barry K."/>
            <person name="LaButti K."/>
            <person name="Viragh M."/>
            <person name="Koriabine M."/>
            <person name="Yan M."/>
            <person name="Riley R."/>
            <person name="Champramary S."/>
            <person name="Plett K.L."/>
            <person name="Tsai I.J."/>
            <person name="Slot J."/>
            <person name="Sipos G."/>
            <person name="Plett J."/>
            <person name="Nagy L.G."/>
            <person name="Grigoriev I.V."/>
        </authorList>
    </citation>
    <scope>NUCLEOTIDE SEQUENCE</scope>
    <source>
        <strain evidence="3">HWK02</strain>
    </source>
</reference>
<feature type="region of interest" description="Disordered" evidence="1">
    <location>
        <begin position="99"/>
        <end position="123"/>
    </location>
</feature>